<proteinExistence type="predicted"/>
<dbReference type="RefSeq" id="WP_138192383.1">
    <property type="nucleotide sequence ID" value="NZ_VBWP01000013.1"/>
</dbReference>
<feature type="coiled-coil region" evidence="1">
    <location>
        <begin position="15"/>
        <end position="46"/>
    </location>
</feature>
<protein>
    <submittedName>
        <fullName evidence="2">Uncharacterized protein</fullName>
    </submittedName>
</protein>
<accession>A0A5R8Q826</accession>
<evidence type="ECO:0000313" key="2">
    <source>
        <dbReference type="EMBL" id="TLG71291.1"/>
    </source>
</evidence>
<gene>
    <name evidence="2" type="ORF">FEZ08_11110</name>
</gene>
<evidence type="ECO:0000313" key="3">
    <source>
        <dbReference type="Proteomes" id="UP000306912"/>
    </source>
</evidence>
<dbReference type="InParanoid" id="A0A5R8Q826"/>
<sequence length="217" mass="25851">MLKKFRVWLRATQELAKEKRINKHLQEQIEELHQDLAQKNNEWYEEKRRVDYFFNEKMIVEQELHQVYQLYRPEGPEQFTRFEMYYAAQGFQLIDKAQLIDYTKLDAILQAATDAFIENQKEIIPLILDEPDKMDAGSERDRFLQINKNLQQLLVNMGLLRYYYDGGIYIKKESLGYHTQNDHDYIFSTRGIEYSQNIVTITSPSGQTFSCVLMARA</sequence>
<comment type="caution">
    <text evidence="2">The sequence shown here is derived from an EMBL/GenBank/DDBJ whole genome shotgun (WGS) entry which is preliminary data.</text>
</comment>
<organism evidence="2 3">
    <name type="scientific">Culicoidibacter larvae</name>
    <dbReference type="NCBI Taxonomy" id="2579976"/>
    <lineage>
        <taxon>Bacteria</taxon>
        <taxon>Bacillati</taxon>
        <taxon>Bacillota</taxon>
        <taxon>Culicoidibacteria</taxon>
        <taxon>Culicoidibacterales</taxon>
        <taxon>Culicoidibacteraceae</taxon>
        <taxon>Culicoidibacter</taxon>
    </lineage>
</organism>
<keyword evidence="3" id="KW-1185">Reference proteome</keyword>
<dbReference type="Proteomes" id="UP000306912">
    <property type="component" value="Unassembled WGS sequence"/>
</dbReference>
<name>A0A5R8Q826_9FIRM</name>
<keyword evidence="1" id="KW-0175">Coiled coil</keyword>
<dbReference type="AlphaFoldDB" id="A0A5R8Q826"/>
<reference evidence="2 3" key="1">
    <citation type="submission" date="2019-05" db="EMBL/GenBank/DDBJ databases">
        <title>Culicoidintestinum kansasii gen. nov., sp. nov. from the gastrointestinal tract of the biting midge, Culicoides sonorensis.</title>
        <authorList>
            <person name="Neupane S."/>
            <person name="Ghosh A."/>
            <person name="Gunther S."/>
            <person name="Martin K."/>
            <person name="Zurek L."/>
        </authorList>
    </citation>
    <scope>NUCLEOTIDE SEQUENCE [LARGE SCALE GENOMIC DNA]</scope>
    <source>
        <strain evidence="2 3">CS-1</strain>
    </source>
</reference>
<evidence type="ECO:0000256" key="1">
    <source>
        <dbReference type="SAM" id="Coils"/>
    </source>
</evidence>
<dbReference type="EMBL" id="VBWP01000013">
    <property type="protein sequence ID" value="TLG71291.1"/>
    <property type="molecule type" value="Genomic_DNA"/>
</dbReference>